<dbReference type="CDD" id="cd14726">
    <property type="entry name" value="TraB_PrgY-like"/>
    <property type="match status" value="1"/>
</dbReference>
<protein>
    <submittedName>
        <fullName evidence="3">TraB domain-containing protein</fullName>
    </submittedName>
</protein>
<evidence type="ECO:0000313" key="3">
    <source>
        <dbReference type="WBParaSite" id="Pan_g14326.t1"/>
    </source>
</evidence>
<sequence length="485" mass="54004">MDRPEGGKVLFSQVSPPIYEDSSPVTTEGSERSDSSGHFHPRTHFDNLSDIGGEIQTVPSLPNLGEEANAQLTESDIFDMKNLNVAGTTSEMQSNISVVDSMSVLDDRVPESELATAAGTPEEAPEEELKPGDVSVEPVQPLVRSSCGRYAFCRTRVENPVLPSTVTELTYPFEPRPNPGDMPFNEQYRKMFKQSKVYIVGTAHFSKQSQQDVYKTIRAVQPDVVFIELCASRYTLLTLSEESLLRDASKLTADRVLQMVRENGVSQGLLHALMLSTSAMITRELGMAPGGEFRAAFHSVNYVPACRLVMGDRPISITFQRAISALSLYQKAKVFINMILSGAKITPEDIERCKQRDLLEEILAEMAGEYPQLTEIFVNERDQFLVYNLRQMMERYTAAKIDAARVCGAPYQPFTMVAVVGVGHVPGMVQNWESEIDIERLVTIPERTFTSKVVGFTIRLAVVGSVVYGVYRLGRFTHTSLRPYF</sequence>
<dbReference type="Pfam" id="PF01963">
    <property type="entry name" value="TraB_PrgY_gumN"/>
    <property type="match status" value="1"/>
</dbReference>
<reference evidence="3" key="2">
    <citation type="submission" date="2020-10" db="UniProtKB">
        <authorList>
            <consortium name="WormBaseParasite"/>
        </authorList>
    </citation>
    <scope>IDENTIFICATION</scope>
</reference>
<reference evidence="2" key="1">
    <citation type="journal article" date="2013" name="Genetics">
        <title>The draft genome and transcriptome of Panagrellus redivivus are shaped by the harsh demands of a free-living lifestyle.</title>
        <authorList>
            <person name="Srinivasan J."/>
            <person name="Dillman A.R."/>
            <person name="Macchietto M.G."/>
            <person name="Heikkinen L."/>
            <person name="Lakso M."/>
            <person name="Fracchia K.M."/>
            <person name="Antoshechkin I."/>
            <person name="Mortazavi A."/>
            <person name="Wong G."/>
            <person name="Sternberg P.W."/>
        </authorList>
    </citation>
    <scope>NUCLEOTIDE SEQUENCE [LARGE SCALE GENOMIC DNA]</scope>
    <source>
        <strain evidence="2">MT8872</strain>
    </source>
</reference>
<dbReference type="AlphaFoldDB" id="A0A7E4UYF4"/>
<keyword evidence="2" id="KW-1185">Reference proteome</keyword>
<evidence type="ECO:0000256" key="1">
    <source>
        <dbReference type="SAM" id="MobiDB-lite"/>
    </source>
</evidence>
<accession>A0A7E4UYF4</accession>
<dbReference type="InterPro" id="IPR046345">
    <property type="entry name" value="TraB_PrgY-like"/>
</dbReference>
<organism evidence="2 3">
    <name type="scientific">Panagrellus redivivus</name>
    <name type="common">Microworm</name>
    <dbReference type="NCBI Taxonomy" id="6233"/>
    <lineage>
        <taxon>Eukaryota</taxon>
        <taxon>Metazoa</taxon>
        <taxon>Ecdysozoa</taxon>
        <taxon>Nematoda</taxon>
        <taxon>Chromadorea</taxon>
        <taxon>Rhabditida</taxon>
        <taxon>Tylenchina</taxon>
        <taxon>Panagrolaimomorpha</taxon>
        <taxon>Panagrolaimoidea</taxon>
        <taxon>Panagrolaimidae</taxon>
        <taxon>Panagrellus</taxon>
    </lineage>
</organism>
<name>A0A7E4UYF4_PANRE</name>
<dbReference type="WBParaSite" id="Pan_g14326.t1">
    <property type="protein sequence ID" value="Pan_g14326.t1"/>
    <property type="gene ID" value="Pan_g14326"/>
</dbReference>
<feature type="compositionally biased region" description="Low complexity" evidence="1">
    <location>
        <begin position="113"/>
        <end position="122"/>
    </location>
</feature>
<feature type="region of interest" description="Disordered" evidence="1">
    <location>
        <begin position="113"/>
        <end position="134"/>
    </location>
</feature>
<evidence type="ECO:0000313" key="2">
    <source>
        <dbReference type="Proteomes" id="UP000492821"/>
    </source>
</evidence>
<feature type="region of interest" description="Disordered" evidence="1">
    <location>
        <begin position="1"/>
        <end position="63"/>
    </location>
</feature>
<dbReference type="PANTHER" id="PTHR21530:SF7">
    <property type="entry name" value="TRAB DOMAIN-CONTAINING PROTEIN"/>
    <property type="match status" value="1"/>
</dbReference>
<feature type="compositionally biased region" description="Basic and acidic residues" evidence="1">
    <location>
        <begin position="29"/>
        <end position="47"/>
    </location>
</feature>
<proteinExistence type="predicted"/>
<dbReference type="InterPro" id="IPR002816">
    <property type="entry name" value="TraB/PrgY/GumN_fam"/>
</dbReference>
<dbReference type="PANTHER" id="PTHR21530">
    <property type="entry name" value="PHEROMONE SHUTDOWN PROTEIN"/>
    <property type="match status" value="1"/>
</dbReference>
<dbReference type="Proteomes" id="UP000492821">
    <property type="component" value="Unassembled WGS sequence"/>
</dbReference>